<dbReference type="EMBL" id="CU928164">
    <property type="protein sequence ID" value="CAR18949.1"/>
    <property type="molecule type" value="Genomic_DNA"/>
</dbReference>
<gene>
    <name evidence="1" type="ordered locus">ECIAI39_2827</name>
</gene>
<evidence type="ECO:0000313" key="2">
    <source>
        <dbReference type="Proteomes" id="UP000000749"/>
    </source>
</evidence>
<accession>A0A0H3MT46</accession>
<reference evidence="2" key="1">
    <citation type="journal article" date="2009" name="PLoS Genet.">
        <title>Organised genome dynamics in the Escherichia coli species results in highly diverse adaptive paths.</title>
        <authorList>
            <person name="Touchon M."/>
            <person name="Hoede C."/>
            <person name="Tenaillon O."/>
            <person name="Barbe V."/>
            <person name="Baeriswyl S."/>
            <person name="Bidet P."/>
            <person name="Bingen E."/>
            <person name="Bonacorsi S."/>
            <person name="Bouchier C."/>
            <person name="Bouvet O."/>
            <person name="Calteau A."/>
            <person name="Chiapello H."/>
            <person name="Clermont O."/>
            <person name="Cruveiller S."/>
            <person name="Danchin A."/>
            <person name="Diard M."/>
            <person name="Dossat C."/>
            <person name="Karoui M.E."/>
            <person name="Frapy E."/>
            <person name="Garry L."/>
            <person name="Ghigo J.M."/>
            <person name="Gilles A.M."/>
            <person name="Johnson J."/>
            <person name="Le Bouguenec C."/>
            <person name="Lescat M."/>
            <person name="Mangenot S."/>
            <person name="Martinez-Jehanne V."/>
            <person name="Matic I."/>
            <person name="Nassif X."/>
            <person name="Oztas S."/>
            <person name="Petit M.A."/>
            <person name="Pichon C."/>
            <person name="Rouy Z."/>
            <person name="Ruf C.S."/>
            <person name="Schneider D."/>
            <person name="Tourret J."/>
            <person name="Vacherie B."/>
            <person name="Vallenet D."/>
            <person name="Medigue C."/>
            <person name="Rocha E.P.C."/>
            <person name="Denamur E."/>
        </authorList>
    </citation>
    <scope>NUCLEOTIDE SEQUENCE [LARGE SCALE GENOMIC DNA]</scope>
    <source>
        <strain evidence="2">IAI39 / ExPEC</strain>
    </source>
</reference>
<dbReference type="AlphaFoldDB" id="A0A0H3MT46"/>
<evidence type="ECO:0000313" key="1">
    <source>
        <dbReference type="EMBL" id="CAR18949.1"/>
    </source>
</evidence>
<dbReference type="HOGENOM" id="CLU_3061038_0_0_6"/>
<dbReference type="KEGG" id="ect:ECIAI39_2827"/>
<organism evidence="1 2">
    <name type="scientific">Escherichia coli O7:K1 (strain IAI39 / ExPEC)</name>
    <dbReference type="NCBI Taxonomy" id="585057"/>
    <lineage>
        <taxon>Bacteria</taxon>
        <taxon>Pseudomonadati</taxon>
        <taxon>Pseudomonadota</taxon>
        <taxon>Gammaproteobacteria</taxon>
        <taxon>Enterobacterales</taxon>
        <taxon>Enterobacteriaceae</taxon>
        <taxon>Escherichia</taxon>
    </lineage>
</organism>
<sequence length="53" mass="6453">MRYRRPPQILVTCILELRNIRTKLQVPELYQIMGLIMLKINMKKVKHKLHCFC</sequence>
<dbReference type="Proteomes" id="UP000000749">
    <property type="component" value="Chromosome"/>
</dbReference>
<protein>
    <submittedName>
        <fullName evidence="1">Uncharacterized protein</fullName>
    </submittedName>
</protein>
<name>A0A0H3MT46_ECO7I</name>
<proteinExistence type="predicted"/>